<comment type="caution">
    <text evidence="2">The sequence shown here is derived from an EMBL/GenBank/DDBJ whole genome shotgun (WGS) entry which is preliminary data.</text>
</comment>
<evidence type="ECO:0000256" key="1">
    <source>
        <dbReference type="SAM" id="MobiDB-lite"/>
    </source>
</evidence>
<dbReference type="EMBL" id="SOYY01000021">
    <property type="protein sequence ID" value="KAA0705283.1"/>
    <property type="molecule type" value="Genomic_DNA"/>
</dbReference>
<evidence type="ECO:0000313" key="3">
    <source>
        <dbReference type="Proteomes" id="UP000324632"/>
    </source>
</evidence>
<reference evidence="2 3" key="1">
    <citation type="journal article" date="2019" name="Mol. Ecol. Resour.">
        <title>Chromosome-level genome assembly of Triplophysa tibetana, a fish adapted to the harsh high-altitude environment of the Tibetan Plateau.</title>
        <authorList>
            <person name="Yang X."/>
            <person name="Liu H."/>
            <person name="Ma Z."/>
            <person name="Zou Y."/>
            <person name="Zou M."/>
            <person name="Mao Y."/>
            <person name="Li X."/>
            <person name="Wang H."/>
            <person name="Chen T."/>
            <person name="Wang W."/>
            <person name="Yang R."/>
        </authorList>
    </citation>
    <scope>NUCLEOTIDE SEQUENCE [LARGE SCALE GENOMIC DNA]</scope>
    <source>
        <strain evidence="2">TTIB1903HZAU</strain>
        <tissue evidence="2">Muscle</tissue>
    </source>
</reference>
<keyword evidence="3" id="KW-1185">Reference proteome</keyword>
<dbReference type="Proteomes" id="UP000324632">
    <property type="component" value="Chromosome 21"/>
</dbReference>
<protein>
    <submittedName>
        <fullName evidence="2">Uncharacterized protein</fullName>
    </submittedName>
</protein>
<feature type="region of interest" description="Disordered" evidence="1">
    <location>
        <begin position="1"/>
        <end position="94"/>
    </location>
</feature>
<organism evidence="2 3">
    <name type="scientific">Triplophysa tibetana</name>
    <dbReference type="NCBI Taxonomy" id="1572043"/>
    <lineage>
        <taxon>Eukaryota</taxon>
        <taxon>Metazoa</taxon>
        <taxon>Chordata</taxon>
        <taxon>Craniata</taxon>
        <taxon>Vertebrata</taxon>
        <taxon>Euteleostomi</taxon>
        <taxon>Actinopterygii</taxon>
        <taxon>Neopterygii</taxon>
        <taxon>Teleostei</taxon>
        <taxon>Ostariophysi</taxon>
        <taxon>Cypriniformes</taxon>
        <taxon>Nemacheilidae</taxon>
        <taxon>Triplophysa</taxon>
    </lineage>
</organism>
<accession>A0A5A9N7K6</accession>
<sequence>MWSPTCNCKSKDKVSRSQSQRSSGVDTGRGSPVRPQSAKTHQTRSASSSLVRERPMSSMDCLSQPIVLQSSFHDTPTELHKDLNPSEEEPLTSL</sequence>
<dbReference type="AlphaFoldDB" id="A0A5A9N7K6"/>
<proteinExistence type="predicted"/>
<feature type="compositionally biased region" description="Acidic residues" evidence="1">
    <location>
        <begin position="85"/>
        <end position="94"/>
    </location>
</feature>
<feature type="compositionally biased region" description="Basic and acidic residues" evidence="1">
    <location>
        <begin position="75"/>
        <end position="84"/>
    </location>
</feature>
<name>A0A5A9N7K6_9TELE</name>
<feature type="compositionally biased region" description="Polar residues" evidence="1">
    <location>
        <begin position="37"/>
        <end position="50"/>
    </location>
</feature>
<feature type="compositionally biased region" description="Low complexity" evidence="1">
    <location>
        <begin position="16"/>
        <end position="26"/>
    </location>
</feature>
<evidence type="ECO:0000313" key="2">
    <source>
        <dbReference type="EMBL" id="KAA0705283.1"/>
    </source>
</evidence>
<gene>
    <name evidence="2" type="ORF">E1301_Tti009852</name>
</gene>